<sequence length="40" mass="4521">KGVIKIMWLLLIPILLLSAIALQSYISGKELKEDIAKKRL</sequence>
<accession>X1SCE8</accession>
<evidence type="ECO:0000313" key="1">
    <source>
        <dbReference type="EMBL" id="GAI73085.1"/>
    </source>
</evidence>
<name>X1SCE8_9ZZZZ</name>
<gene>
    <name evidence="1" type="ORF">S12H4_25221</name>
</gene>
<dbReference type="AlphaFoldDB" id="X1SCE8"/>
<feature type="non-terminal residue" evidence="1">
    <location>
        <position position="1"/>
    </location>
</feature>
<protein>
    <submittedName>
        <fullName evidence="1">Uncharacterized protein</fullName>
    </submittedName>
</protein>
<proteinExistence type="predicted"/>
<organism evidence="1">
    <name type="scientific">marine sediment metagenome</name>
    <dbReference type="NCBI Taxonomy" id="412755"/>
    <lineage>
        <taxon>unclassified sequences</taxon>
        <taxon>metagenomes</taxon>
        <taxon>ecological metagenomes</taxon>
    </lineage>
</organism>
<comment type="caution">
    <text evidence="1">The sequence shown here is derived from an EMBL/GenBank/DDBJ whole genome shotgun (WGS) entry which is preliminary data.</text>
</comment>
<reference evidence="1" key="1">
    <citation type="journal article" date="2014" name="Front. Microbiol.">
        <title>High frequency of phylogenetically diverse reductive dehalogenase-homologous genes in deep subseafloor sedimentary metagenomes.</title>
        <authorList>
            <person name="Kawai M."/>
            <person name="Futagami T."/>
            <person name="Toyoda A."/>
            <person name="Takaki Y."/>
            <person name="Nishi S."/>
            <person name="Hori S."/>
            <person name="Arai W."/>
            <person name="Tsubouchi T."/>
            <person name="Morono Y."/>
            <person name="Uchiyama I."/>
            <person name="Ito T."/>
            <person name="Fujiyama A."/>
            <person name="Inagaki F."/>
            <person name="Takami H."/>
        </authorList>
    </citation>
    <scope>NUCLEOTIDE SEQUENCE</scope>
    <source>
        <strain evidence="1">Expedition CK06-06</strain>
    </source>
</reference>
<dbReference type="EMBL" id="BARW01014029">
    <property type="protein sequence ID" value="GAI73085.1"/>
    <property type="molecule type" value="Genomic_DNA"/>
</dbReference>